<dbReference type="EMBL" id="AMQN01002880">
    <property type="status" value="NOT_ANNOTATED_CDS"/>
    <property type="molecule type" value="Genomic_DNA"/>
</dbReference>
<evidence type="ECO:0000313" key="8">
    <source>
        <dbReference type="EMBL" id="ELT92178.1"/>
    </source>
</evidence>
<reference evidence="8 10" key="2">
    <citation type="journal article" date="2013" name="Nature">
        <title>Insights into bilaterian evolution from three spiralian genomes.</title>
        <authorList>
            <person name="Simakov O."/>
            <person name="Marletaz F."/>
            <person name="Cho S.J."/>
            <person name="Edsinger-Gonzales E."/>
            <person name="Havlak P."/>
            <person name="Hellsten U."/>
            <person name="Kuo D.H."/>
            <person name="Larsson T."/>
            <person name="Lv J."/>
            <person name="Arendt D."/>
            <person name="Savage R."/>
            <person name="Osoegawa K."/>
            <person name="de Jong P."/>
            <person name="Grimwood J."/>
            <person name="Chapman J.A."/>
            <person name="Shapiro H."/>
            <person name="Aerts A."/>
            <person name="Otillar R.P."/>
            <person name="Terry A.Y."/>
            <person name="Boore J.L."/>
            <person name="Grigoriev I.V."/>
            <person name="Lindberg D.R."/>
            <person name="Seaver E.C."/>
            <person name="Weisblat D.A."/>
            <person name="Putnam N.H."/>
            <person name="Rokhsar D.S."/>
        </authorList>
    </citation>
    <scope>NUCLEOTIDE SEQUENCE</scope>
    <source>
        <strain evidence="8 10">I ESC-2004</strain>
    </source>
</reference>
<keyword evidence="2" id="KW-0479">Metal-binding</keyword>
<gene>
    <name evidence="8" type="ORF">CAPTEDRAFT_141183</name>
</gene>
<dbReference type="InterPro" id="IPR013083">
    <property type="entry name" value="Znf_RING/FYVE/PHD"/>
</dbReference>
<dbReference type="OMA" id="KKLEWIC"/>
<dbReference type="InterPro" id="IPR011011">
    <property type="entry name" value="Znf_FYVE_PHD"/>
</dbReference>
<dbReference type="SMART" id="SM00249">
    <property type="entry name" value="PHD"/>
    <property type="match status" value="1"/>
</dbReference>
<dbReference type="GO" id="GO:0045893">
    <property type="term" value="P:positive regulation of DNA-templated transcription"/>
    <property type="evidence" value="ECO:0007669"/>
    <property type="project" value="TreeGrafter"/>
</dbReference>
<dbReference type="OrthoDB" id="784962at2759"/>
<evidence type="ECO:0000313" key="9">
    <source>
        <dbReference type="EnsemblMetazoa" id="CapteP141183"/>
    </source>
</evidence>
<evidence type="ECO:0000256" key="2">
    <source>
        <dbReference type="ARBA" id="ARBA00022723"/>
    </source>
</evidence>
<proteinExistence type="predicted"/>
<dbReference type="EMBL" id="KB310235">
    <property type="protein sequence ID" value="ELT92178.1"/>
    <property type="molecule type" value="Genomic_DNA"/>
</dbReference>
<sequence length="61" mass="7181">DPDKLYCICQRPYSKRFMICCDKCTEWYHGFCMGITKNQGKKMAVNQHVWVCPVCRGQSML</sequence>
<dbReference type="GO" id="GO:0008270">
    <property type="term" value="F:zinc ion binding"/>
    <property type="evidence" value="ECO:0007669"/>
    <property type="project" value="UniProtKB-KW"/>
</dbReference>
<evidence type="ECO:0000256" key="5">
    <source>
        <dbReference type="ARBA" id="ARBA00023242"/>
    </source>
</evidence>
<dbReference type="AlphaFoldDB" id="R7TEI6"/>
<dbReference type="STRING" id="283909.R7TEI6"/>
<dbReference type="InterPro" id="IPR037869">
    <property type="entry name" value="Spp1/CFP1"/>
</dbReference>
<dbReference type="EnsemblMetazoa" id="CapteT141183">
    <property type="protein sequence ID" value="CapteP141183"/>
    <property type="gene ID" value="CapteG141183"/>
</dbReference>
<keyword evidence="3 6" id="KW-0863">Zinc-finger</keyword>
<evidence type="ECO:0000256" key="1">
    <source>
        <dbReference type="ARBA" id="ARBA00004123"/>
    </source>
</evidence>
<dbReference type="Pfam" id="PF00628">
    <property type="entry name" value="PHD"/>
    <property type="match status" value="1"/>
</dbReference>
<dbReference type="GO" id="GO:0048188">
    <property type="term" value="C:Set1C/COMPASS complex"/>
    <property type="evidence" value="ECO:0007669"/>
    <property type="project" value="InterPro"/>
</dbReference>
<evidence type="ECO:0000256" key="3">
    <source>
        <dbReference type="ARBA" id="ARBA00022771"/>
    </source>
</evidence>
<comment type="subcellular location">
    <subcellularLocation>
        <location evidence="1">Nucleus</location>
    </subcellularLocation>
</comment>
<dbReference type="PANTHER" id="PTHR46174:SF1">
    <property type="entry name" value="CXXC-TYPE ZINC FINGER PROTEIN 1"/>
    <property type="match status" value="1"/>
</dbReference>
<feature type="domain" description="PHD-type" evidence="7">
    <location>
        <begin position="4"/>
        <end position="58"/>
    </location>
</feature>
<dbReference type="InterPro" id="IPR001965">
    <property type="entry name" value="Znf_PHD"/>
</dbReference>
<keyword evidence="5" id="KW-0539">Nucleus</keyword>
<dbReference type="PROSITE" id="PS01359">
    <property type="entry name" value="ZF_PHD_1"/>
    <property type="match status" value="1"/>
</dbReference>
<accession>R7TEI6</accession>
<dbReference type="Proteomes" id="UP000014760">
    <property type="component" value="Unassembled WGS sequence"/>
</dbReference>
<keyword evidence="4" id="KW-0862">Zinc</keyword>
<dbReference type="HOGENOM" id="CLU_205476_0_0_1"/>
<protein>
    <recommendedName>
        <fullName evidence="7">PHD-type domain-containing protein</fullName>
    </recommendedName>
</protein>
<reference evidence="10" key="1">
    <citation type="submission" date="2012-12" db="EMBL/GenBank/DDBJ databases">
        <authorList>
            <person name="Hellsten U."/>
            <person name="Grimwood J."/>
            <person name="Chapman J.A."/>
            <person name="Shapiro H."/>
            <person name="Aerts A."/>
            <person name="Otillar R.P."/>
            <person name="Terry A.Y."/>
            <person name="Boore J.L."/>
            <person name="Simakov O."/>
            <person name="Marletaz F."/>
            <person name="Cho S.-J."/>
            <person name="Edsinger-Gonzales E."/>
            <person name="Havlak P."/>
            <person name="Kuo D.-H."/>
            <person name="Larsson T."/>
            <person name="Lv J."/>
            <person name="Arendt D."/>
            <person name="Savage R."/>
            <person name="Osoegawa K."/>
            <person name="de Jong P."/>
            <person name="Lindberg D.R."/>
            <person name="Seaver E.C."/>
            <person name="Weisblat D.A."/>
            <person name="Putnam N.H."/>
            <person name="Grigoriev I.V."/>
            <person name="Rokhsar D.S."/>
        </authorList>
    </citation>
    <scope>NUCLEOTIDE SEQUENCE</scope>
    <source>
        <strain evidence="10">I ESC-2004</strain>
    </source>
</reference>
<keyword evidence="10" id="KW-1185">Reference proteome</keyword>
<feature type="non-terminal residue" evidence="8">
    <location>
        <position position="1"/>
    </location>
</feature>
<evidence type="ECO:0000256" key="6">
    <source>
        <dbReference type="PROSITE-ProRule" id="PRU00146"/>
    </source>
</evidence>
<dbReference type="PANTHER" id="PTHR46174">
    <property type="entry name" value="CXXC-TYPE ZINC FINGER PROTEIN 1"/>
    <property type="match status" value="1"/>
</dbReference>
<evidence type="ECO:0000259" key="7">
    <source>
        <dbReference type="PROSITE" id="PS50016"/>
    </source>
</evidence>
<reference evidence="9" key="3">
    <citation type="submission" date="2015-06" db="UniProtKB">
        <authorList>
            <consortium name="EnsemblMetazoa"/>
        </authorList>
    </citation>
    <scope>IDENTIFICATION</scope>
</reference>
<dbReference type="Gene3D" id="3.30.40.10">
    <property type="entry name" value="Zinc/RING finger domain, C3HC4 (zinc finger)"/>
    <property type="match status" value="1"/>
</dbReference>
<organism evidence="8">
    <name type="scientific">Capitella teleta</name>
    <name type="common">Polychaete worm</name>
    <dbReference type="NCBI Taxonomy" id="283909"/>
    <lineage>
        <taxon>Eukaryota</taxon>
        <taxon>Metazoa</taxon>
        <taxon>Spiralia</taxon>
        <taxon>Lophotrochozoa</taxon>
        <taxon>Annelida</taxon>
        <taxon>Polychaeta</taxon>
        <taxon>Sedentaria</taxon>
        <taxon>Scolecida</taxon>
        <taxon>Capitellidae</taxon>
        <taxon>Capitella</taxon>
    </lineage>
</organism>
<name>R7TEI6_CAPTE</name>
<dbReference type="PROSITE" id="PS50016">
    <property type="entry name" value="ZF_PHD_2"/>
    <property type="match status" value="1"/>
</dbReference>
<dbReference type="CDD" id="cd15552">
    <property type="entry name" value="PHD_PHF3_like"/>
    <property type="match status" value="1"/>
</dbReference>
<evidence type="ECO:0000313" key="10">
    <source>
        <dbReference type="Proteomes" id="UP000014760"/>
    </source>
</evidence>
<dbReference type="SUPFAM" id="SSF57903">
    <property type="entry name" value="FYVE/PHD zinc finger"/>
    <property type="match status" value="1"/>
</dbReference>
<dbReference type="InterPro" id="IPR019787">
    <property type="entry name" value="Znf_PHD-finger"/>
</dbReference>
<evidence type="ECO:0000256" key="4">
    <source>
        <dbReference type="ARBA" id="ARBA00022833"/>
    </source>
</evidence>
<dbReference type="InterPro" id="IPR019786">
    <property type="entry name" value="Zinc_finger_PHD-type_CS"/>
</dbReference>